<reference evidence="16 17" key="1">
    <citation type="submission" date="2023-09" db="EMBL/GenBank/DDBJ databases">
        <authorList>
            <person name="Wang M."/>
        </authorList>
    </citation>
    <scope>NUCLEOTIDE SEQUENCE [LARGE SCALE GENOMIC DNA]</scope>
    <source>
        <strain evidence="16">GT-2023</strain>
        <tissue evidence="16">Liver</tissue>
    </source>
</reference>
<evidence type="ECO:0000256" key="2">
    <source>
        <dbReference type="ARBA" id="ARBA00004123"/>
    </source>
</evidence>
<feature type="region of interest" description="Disordered" evidence="14">
    <location>
        <begin position="54"/>
        <end position="102"/>
    </location>
</feature>
<keyword evidence="6" id="KW-0963">Cytoplasm</keyword>
<evidence type="ECO:0000256" key="14">
    <source>
        <dbReference type="SAM" id="MobiDB-lite"/>
    </source>
</evidence>
<evidence type="ECO:0000256" key="13">
    <source>
        <dbReference type="SAM" id="Coils"/>
    </source>
</evidence>
<feature type="coiled-coil region" evidence="13">
    <location>
        <begin position="106"/>
        <end position="133"/>
    </location>
</feature>
<gene>
    <name evidence="16" type="ORF">QQF64_020413</name>
</gene>
<dbReference type="PRINTS" id="PR02086">
    <property type="entry name" value="PUTNUCHARBI1"/>
</dbReference>
<comment type="caution">
    <text evidence="16">The sequence shown here is derived from an EMBL/GenBank/DDBJ whole genome shotgun (WGS) entry which is preliminary data.</text>
</comment>
<evidence type="ECO:0000313" key="16">
    <source>
        <dbReference type="EMBL" id="KAL1249408.1"/>
    </source>
</evidence>
<organism evidence="16 17">
    <name type="scientific">Cirrhinus molitorella</name>
    <name type="common">mud carp</name>
    <dbReference type="NCBI Taxonomy" id="172907"/>
    <lineage>
        <taxon>Eukaryota</taxon>
        <taxon>Metazoa</taxon>
        <taxon>Chordata</taxon>
        <taxon>Craniata</taxon>
        <taxon>Vertebrata</taxon>
        <taxon>Euteleostomi</taxon>
        <taxon>Actinopterygii</taxon>
        <taxon>Neopterygii</taxon>
        <taxon>Teleostei</taxon>
        <taxon>Ostariophysi</taxon>
        <taxon>Cypriniformes</taxon>
        <taxon>Cyprinidae</taxon>
        <taxon>Labeoninae</taxon>
        <taxon>Labeonini</taxon>
        <taxon>Cirrhinus</taxon>
    </lineage>
</organism>
<dbReference type="Proteomes" id="UP001558613">
    <property type="component" value="Unassembled WGS sequence"/>
</dbReference>
<dbReference type="InterPro" id="IPR045249">
    <property type="entry name" value="HARBI1-like"/>
</dbReference>
<evidence type="ECO:0000256" key="3">
    <source>
        <dbReference type="ARBA" id="ARBA00004496"/>
    </source>
</evidence>
<evidence type="ECO:0000256" key="12">
    <source>
        <dbReference type="ARBA" id="ARBA00045850"/>
    </source>
</evidence>
<feature type="compositionally biased region" description="Basic residues" evidence="14">
    <location>
        <begin position="1"/>
        <end position="10"/>
    </location>
</feature>
<comment type="cofactor">
    <cofactor evidence="1">
        <name>a divalent metal cation</name>
        <dbReference type="ChEBI" id="CHEBI:60240"/>
    </cofactor>
</comment>
<comment type="function">
    <text evidence="12">Transposase-derived protein that may have nuclease activity. Does not have transposase activity.</text>
</comment>
<evidence type="ECO:0000256" key="5">
    <source>
        <dbReference type="ARBA" id="ARBA00015519"/>
    </source>
</evidence>
<evidence type="ECO:0000313" key="17">
    <source>
        <dbReference type="Proteomes" id="UP001558613"/>
    </source>
</evidence>
<evidence type="ECO:0000256" key="9">
    <source>
        <dbReference type="ARBA" id="ARBA00022801"/>
    </source>
</evidence>
<keyword evidence="17" id="KW-1185">Reference proteome</keyword>
<comment type="subcellular location">
    <subcellularLocation>
        <location evidence="3">Cytoplasm</location>
    </subcellularLocation>
    <subcellularLocation>
        <location evidence="2">Nucleus</location>
    </subcellularLocation>
</comment>
<keyword evidence="10" id="KW-0539">Nucleus</keyword>
<keyword evidence="7" id="KW-0540">Nuclease</keyword>
<proteinExistence type="inferred from homology"/>
<evidence type="ECO:0000256" key="11">
    <source>
        <dbReference type="ARBA" id="ARBA00030126"/>
    </source>
</evidence>
<dbReference type="InterPro" id="IPR027806">
    <property type="entry name" value="HARBI1_dom"/>
</dbReference>
<keyword evidence="13" id="KW-0175">Coiled coil</keyword>
<name>A0ABR3LD19_9TELE</name>
<evidence type="ECO:0000256" key="6">
    <source>
        <dbReference type="ARBA" id="ARBA00022490"/>
    </source>
</evidence>
<protein>
    <recommendedName>
        <fullName evidence="5">Putative nuclease HARBI1</fullName>
    </recommendedName>
    <alternativeName>
        <fullName evidence="11">Harbinger transposase-derived nuclease</fullName>
    </alternativeName>
</protein>
<evidence type="ECO:0000256" key="7">
    <source>
        <dbReference type="ARBA" id="ARBA00022722"/>
    </source>
</evidence>
<feature type="domain" description="DDE Tnp4" evidence="15">
    <location>
        <begin position="274"/>
        <end position="402"/>
    </location>
</feature>
<feature type="compositionally biased region" description="Low complexity" evidence="14">
    <location>
        <begin position="54"/>
        <end position="89"/>
    </location>
</feature>
<dbReference type="Pfam" id="PF13359">
    <property type="entry name" value="DDE_Tnp_4"/>
    <property type="match status" value="1"/>
</dbReference>
<dbReference type="EMBL" id="JAYMGO010000023">
    <property type="protein sequence ID" value="KAL1249408.1"/>
    <property type="molecule type" value="Genomic_DNA"/>
</dbReference>
<sequence length="417" mass="45042">MRAAARKREAKKTGGGINSVPPLTAEEEKVLAILGPEALEGILGGIDACASSLSSTSGLLQSGPSTSGLLQSGSSTSGLLQSGPSTSGLRQSGPSSPAPPVHQQWIQGIKKELRALREQQERHHQELMAYRRAKLELLQQQASKPGLTMFLPSNGGTDDAILRKFRLPRNKILELLQHVKPHLQRATRRNFALSPAVQLLAALRYYAVGSFMEVVGDGLGLSKSSVSKAVTAVTPLLLQLMKNFLIFPQTPEEIQQANQHFYNVASISRVIGIIDGTLIQVSSPVVNEPLYICRKGYPAINVQVVCNHQGIFSDIVAKWPGSTHDSFVWANSAVCQVAEEGGFRDSWLLGDSGYPLRPYLLTPVQHPATNAEEQFNQAHGRTLSIVERAIGLWKQRFHCISKSSGGLGQGKCSSSSS</sequence>
<dbReference type="InterPro" id="IPR026103">
    <property type="entry name" value="HARBI1_animal"/>
</dbReference>
<evidence type="ECO:0000256" key="4">
    <source>
        <dbReference type="ARBA" id="ARBA00006958"/>
    </source>
</evidence>
<evidence type="ECO:0000259" key="15">
    <source>
        <dbReference type="Pfam" id="PF13359"/>
    </source>
</evidence>
<evidence type="ECO:0000256" key="8">
    <source>
        <dbReference type="ARBA" id="ARBA00022723"/>
    </source>
</evidence>
<comment type="similarity">
    <text evidence="4">Belongs to the HARBI1 family.</text>
</comment>
<keyword evidence="9" id="KW-0378">Hydrolase</keyword>
<dbReference type="PANTHER" id="PTHR22930:SF267">
    <property type="entry name" value="NUCLEASE HARBI1-RELATED"/>
    <property type="match status" value="1"/>
</dbReference>
<accession>A0ABR3LD19</accession>
<dbReference type="PANTHER" id="PTHR22930">
    <property type="match status" value="1"/>
</dbReference>
<feature type="region of interest" description="Disordered" evidence="14">
    <location>
        <begin position="1"/>
        <end position="22"/>
    </location>
</feature>
<evidence type="ECO:0000256" key="1">
    <source>
        <dbReference type="ARBA" id="ARBA00001968"/>
    </source>
</evidence>
<keyword evidence="8" id="KW-0479">Metal-binding</keyword>
<evidence type="ECO:0000256" key="10">
    <source>
        <dbReference type="ARBA" id="ARBA00023242"/>
    </source>
</evidence>